<dbReference type="Proteomes" id="UP000887566">
    <property type="component" value="Unplaced"/>
</dbReference>
<name>A0A914VYI4_9BILA</name>
<evidence type="ECO:0000313" key="2">
    <source>
        <dbReference type="Proteomes" id="UP000887566"/>
    </source>
</evidence>
<sequence>MFGGKQATRVIGHSSRGSVDRQGPTVAALSRSLCDRQATAADRGSIGSRDSRRAYCPFCRARGWESEPGFTGALSPLPAPLRNCPRLVTGAVAQSSIFVASFTALPTDHLTSAPSCVWPVSPTP</sequence>
<organism evidence="2 3">
    <name type="scientific">Plectus sambesii</name>
    <dbReference type="NCBI Taxonomy" id="2011161"/>
    <lineage>
        <taxon>Eukaryota</taxon>
        <taxon>Metazoa</taxon>
        <taxon>Ecdysozoa</taxon>
        <taxon>Nematoda</taxon>
        <taxon>Chromadorea</taxon>
        <taxon>Plectida</taxon>
        <taxon>Plectina</taxon>
        <taxon>Plectoidea</taxon>
        <taxon>Plectidae</taxon>
        <taxon>Plectus</taxon>
    </lineage>
</organism>
<dbReference type="AlphaFoldDB" id="A0A914VYI4"/>
<keyword evidence="2" id="KW-1185">Reference proteome</keyword>
<feature type="region of interest" description="Disordered" evidence="1">
    <location>
        <begin position="1"/>
        <end position="24"/>
    </location>
</feature>
<dbReference type="WBParaSite" id="PSAMB.scaffold2659size21959.g18685.t1">
    <property type="protein sequence ID" value="PSAMB.scaffold2659size21959.g18685.t1"/>
    <property type="gene ID" value="PSAMB.scaffold2659size21959.g18685"/>
</dbReference>
<accession>A0A914VYI4</accession>
<reference evidence="3" key="1">
    <citation type="submission" date="2022-11" db="UniProtKB">
        <authorList>
            <consortium name="WormBaseParasite"/>
        </authorList>
    </citation>
    <scope>IDENTIFICATION</scope>
</reference>
<evidence type="ECO:0000256" key="1">
    <source>
        <dbReference type="SAM" id="MobiDB-lite"/>
    </source>
</evidence>
<evidence type="ECO:0000313" key="3">
    <source>
        <dbReference type="WBParaSite" id="PSAMB.scaffold2659size21959.g18685.t1"/>
    </source>
</evidence>
<protein>
    <submittedName>
        <fullName evidence="3">Uncharacterized protein</fullName>
    </submittedName>
</protein>
<proteinExistence type="predicted"/>